<dbReference type="InterPro" id="IPR016181">
    <property type="entry name" value="Acyl_CoA_acyltransferase"/>
</dbReference>
<dbReference type="CDD" id="cd04301">
    <property type="entry name" value="NAT_SF"/>
    <property type="match status" value="1"/>
</dbReference>
<feature type="domain" description="N-acetyltransferase" evidence="1">
    <location>
        <begin position="4"/>
        <end position="146"/>
    </location>
</feature>
<gene>
    <name evidence="2" type="ORF">Lspi_2543</name>
</gene>
<dbReference type="AlphaFoldDB" id="A0A0W0YYF1"/>
<dbReference type="Proteomes" id="UP000054877">
    <property type="component" value="Unassembled WGS sequence"/>
</dbReference>
<reference evidence="2 3" key="1">
    <citation type="submission" date="2015-11" db="EMBL/GenBank/DDBJ databases">
        <title>Genomic analysis of 38 Legionella species identifies large and diverse effector repertoires.</title>
        <authorList>
            <person name="Burstein D."/>
            <person name="Amaro F."/>
            <person name="Zusman T."/>
            <person name="Lifshitz Z."/>
            <person name="Cohen O."/>
            <person name="Gilbert J.A."/>
            <person name="Pupko T."/>
            <person name="Shuman H.A."/>
            <person name="Segal G."/>
        </authorList>
    </citation>
    <scope>NUCLEOTIDE SEQUENCE [LARGE SCALE GENOMIC DNA]</scope>
    <source>
        <strain evidence="2 3">Mt.St.Helens-9</strain>
    </source>
</reference>
<dbReference type="Gene3D" id="3.40.630.30">
    <property type="match status" value="1"/>
</dbReference>
<protein>
    <submittedName>
        <fullName evidence="2">GNAT family acetyltransferase</fullName>
    </submittedName>
</protein>
<sequence>MMNITILPFEALDLDTFYEILALRSDVFIVEQACFYQDLDFKDQHAMHLQIREDDRLIGYARILPYDDHAMSFGRIVTAPSHRGQGLGKQLMEIILGFLGNHYPERPITITAQNYLHDFYQGYGFNAQGEPFDMDGIPHITMVKQP</sequence>
<dbReference type="PROSITE" id="PS51186">
    <property type="entry name" value="GNAT"/>
    <property type="match status" value="1"/>
</dbReference>
<dbReference type="GO" id="GO:0016747">
    <property type="term" value="F:acyltransferase activity, transferring groups other than amino-acyl groups"/>
    <property type="evidence" value="ECO:0007669"/>
    <property type="project" value="InterPro"/>
</dbReference>
<dbReference type="EMBL" id="LNYX01000031">
    <property type="protein sequence ID" value="KTD61913.1"/>
    <property type="molecule type" value="Genomic_DNA"/>
</dbReference>
<evidence type="ECO:0000313" key="2">
    <source>
        <dbReference type="EMBL" id="KTD61913.1"/>
    </source>
</evidence>
<evidence type="ECO:0000313" key="3">
    <source>
        <dbReference type="Proteomes" id="UP000054877"/>
    </source>
</evidence>
<comment type="caution">
    <text evidence="2">The sequence shown here is derived from an EMBL/GenBank/DDBJ whole genome shotgun (WGS) entry which is preliminary data.</text>
</comment>
<accession>A0A0W0YYF1</accession>
<dbReference type="InterPro" id="IPR000182">
    <property type="entry name" value="GNAT_dom"/>
</dbReference>
<dbReference type="STRING" id="452.Lspi_2543"/>
<evidence type="ECO:0000259" key="1">
    <source>
        <dbReference type="PROSITE" id="PS51186"/>
    </source>
</evidence>
<dbReference type="SUPFAM" id="SSF55729">
    <property type="entry name" value="Acyl-CoA N-acyltransferases (Nat)"/>
    <property type="match status" value="1"/>
</dbReference>
<proteinExistence type="predicted"/>
<keyword evidence="2" id="KW-0808">Transferase</keyword>
<dbReference type="Pfam" id="PF13673">
    <property type="entry name" value="Acetyltransf_10"/>
    <property type="match status" value="1"/>
</dbReference>
<dbReference type="OrthoDB" id="9796171at2"/>
<organism evidence="2 3">
    <name type="scientific">Legionella spiritensis</name>
    <dbReference type="NCBI Taxonomy" id="452"/>
    <lineage>
        <taxon>Bacteria</taxon>
        <taxon>Pseudomonadati</taxon>
        <taxon>Pseudomonadota</taxon>
        <taxon>Gammaproteobacteria</taxon>
        <taxon>Legionellales</taxon>
        <taxon>Legionellaceae</taxon>
        <taxon>Legionella</taxon>
    </lineage>
</organism>
<keyword evidence="3" id="KW-1185">Reference proteome</keyword>
<dbReference type="PATRIC" id="fig|452.5.peg.2813"/>
<dbReference type="RefSeq" id="WP_058484423.1">
    <property type="nucleotide sequence ID" value="NZ_CAAAII010000006.1"/>
</dbReference>
<name>A0A0W0YYF1_LEGSP</name>